<protein>
    <recommendedName>
        <fullName evidence="1">Heterokaryon incompatibility domain-containing protein</fullName>
    </recommendedName>
</protein>
<dbReference type="PANTHER" id="PTHR24148:SF64">
    <property type="entry name" value="HETEROKARYON INCOMPATIBILITY DOMAIN-CONTAINING PROTEIN"/>
    <property type="match status" value="1"/>
</dbReference>
<dbReference type="Pfam" id="PF06985">
    <property type="entry name" value="HET"/>
    <property type="match status" value="1"/>
</dbReference>
<evidence type="ECO:0000313" key="2">
    <source>
        <dbReference type="EMBL" id="CDS05676.1"/>
    </source>
</evidence>
<dbReference type="OrthoDB" id="2249119at2759"/>
<proteinExistence type="predicted"/>
<dbReference type="InterPro" id="IPR052895">
    <property type="entry name" value="HetReg/Transcr_Mod"/>
</dbReference>
<feature type="domain" description="Heterokaryon incompatibility" evidence="1">
    <location>
        <begin position="85"/>
        <end position="255"/>
    </location>
</feature>
<gene>
    <name evidence="2" type="ORF">LRAMOSA08204</name>
</gene>
<dbReference type="PANTHER" id="PTHR24148">
    <property type="entry name" value="ANKYRIN REPEAT DOMAIN-CONTAINING PROTEIN 39 HOMOLOG-RELATED"/>
    <property type="match status" value="1"/>
</dbReference>
<dbReference type="AlphaFoldDB" id="A0A077WDE3"/>
<organism evidence="2">
    <name type="scientific">Lichtheimia ramosa</name>
    <dbReference type="NCBI Taxonomy" id="688394"/>
    <lineage>
        <taxon>Eukaryota</taxon>
        <taxon>Fungi</taxon>
        <taxon>Fungi incertae sedis</taxon>
        <taxon>Mucoromycota</taxon>
        <taxon>Mucoromycotina</taxon>
        <taxon>Mucoromycetes</taxon>
        <taxon>Mucorales</taxon>
        <taxon>Lichtheimiaceae</taxon>
        <taxon>Lichtheimia</taxon>
    </lineage>
</organism>
<sequence length="497" mass="57049">MSPLLEAKSYATTPVADPVSIQHDDKKKHGHDFDLKYRKREWPSLYTNPDFLVLHVSDDGTMTIIRPTEAPEHRKNMEEQHGHYALSHLWGNAKDYPYWDVGDFIKDTMGEPVEPIPMRPEKRDALLALLKAYPGYWWIDVLCARVDTPLVIMGSIYRSCKTCFAMLDCSIETVRQLSKRQMSPIRNDIFKALIQFYKAYIKTVNDDLDEDSAYELISPVAMAYWAKLMTYQDKIQAMRDLLECRWFGRIWTLQELVLPTKLAILSEQYHDDIDIVQDQADFEVVNDIISVLQLEEFEAYLDDTTRNEYQIAYAPIAEWMAQKLDSCLEGSSICNEELSVVARLDQIQDVFASLEGSPRTCLDPLDYVYGILGLLDIHIPRTDNADTLWRTFLSKLKDHLTQMVNDIKEDDVNVSFTLSESACDIKLAHAENVSKVYNGLLSFEFDQRAMAMVLKDTGKTTRMAYLKGDPEDLALSIEVCDLLDSMSTIVLKKQAIE</sequence>
<name>A0A077WDE3_9FUNG</name>
<dbReference type="EMBL" id="LK023317">
    <property type="protein sequence ID" value="CDS05676.1"/>
    <property type="molecule type" value="Genomic_DNA"/>
</dbReference>
<dbReference type="InterPro" id="IPR010730">
    <property type="entry name" value="HET"/>
</dbReference>
<reference evidence="2" key="1">
    <citation type="journal article" date="2014" name="Genome Announc.">
        <title>De novo whole-genome sequence and genome annotation of Lichtheimia ramosa.</title>
        <authorList>
            <person name="Linde J."/>
            <person name="Schwartze V."/>
            <person name="Binder U."/>
            <person name="Lass-Florl C."/>
            <person name="Voigt K."/>
            <person name="Horn F."/>
        </authorList>
    </citation>
    <scope>NUCLEOTIDE SEQUENCE</scope>
    <source>
        <strain evidence="2">JMRC FSU:6197</strain>
    </source>
</reference>
<evidence type="ECO:0000259" key="1">
    <source>
        <dbReference type="Pfam" id="PF06985"/>
    </source>
</evidence>
<accession>A0A077WDE3</accession>